<keyword evidence="10" id="KW-1185">Reference proteome</keyword>
<feature type="transmembrane region" description="Helical" evidence="7">
    <location>
        <begin position="113"/>
        <end position="136"/>
    </location>
</feature>
<feature type="transmembrane region" description="Helical" evidence="7">
    <location>
        <begin position="51"/>
        <end position="70"/>
    </location>
</feature>
<gene>
    <name evidence="9" type="ORF">SAMN05216233_11916</name>
</gene>
<dbReference type="EMBL" id="FMUX01000019">
    <property type="protein sequence ID" value="SCY73754.1"/>
    <property type="molecule type" value="Genomic_DNA"/>
</dbReference>
<keyword evidence="4 7" id="KW-0812">Transmembrane</keyword>
<name>A0A1G5ICM9_9BACT</name>
<evidence type="ECO:0000256" key="7">
    <source>
        <dbReference type="SAM" id="Phobius"/>
    </source>
</evidence>
<comment type="subcellular location">
    <subcellularLocation>
        <location evidence="1">Membrane</location>
        <topology evidence="1">Multi-pass membrane protein</topology>
    </subcellularLocation>
</comment>
<evidence type="ECO:0000256" key="3">
    <source>
        <dbReference type="ARBA" id="ARBA00022679"/>
    </source>
</evidence>
<dbReference type="InterPro" id="IPR003362">
    <property type="entry name" value="Bact_transf"/>
</dbReference>
<dbReference type="Gene3D" id="3.40.50.720">
    <property type="entry name" value="NAD(P)-binding Rossmann-like Domain"/>
    <property type="match status" value="1"/>
</dbReference>
<dbReference type="Proteomes" id="UP000198870">
    <property type="component" value="Unassembled WGS sequence"/>
</dbReference>
<feature type="transmembrane region" description="Helical" evidence="7">
    <location>
        <begin position="291"/>
        <end position="315"/>
    </location>
</feature>
<organism evidence="9 10">
    <name type="scientific">Desulfoluna spongiiphila</name>
    <dbReference type="NCBI Taxonomy" id="419481"/>
    <lineage>
        <taxon>Bacteria</taxon>
        <taxon>Pseudomonadati</taxon>
        <taxon>Thermodesulfobacteriota</taxon>
        <taxon>Desulfobacteria</taxon>
        <taxon>Desulfobacterales</taxon>
        <taxon>Desulfolunaceae</taxon>
        <taxon>Desulfoluna</taxon>
    </lineage>
</organism>
<dbReference type="GO" id="GO:0016020">
    <property type="term" value="C:membrane"/>
    <property type="evidence" value="ECO:0007669"/>
    <property type="project" value="UniProtKB-SubCell"/>
</dbReference>
<keyword evidence="6 7" id="KW-0472">Membrane</keyword>
<evidence type="ECO:0000256" key="4">
    <source>
        <dbReference type="ARBA" id="ARBA00022692"/>
    </source>
</evidence>
<reference evidence="9 10" key="1">
    <citation type="submission" date="2016-10" db="EMBL/GenBank/DDBJ databases">
        <authorList>
            <person name="de Groot N.N."/>
        </authorList>
    </citation>
    <scope>NUCLEOTIDE SEQUENCE [LARGE SCALE GENOMIC DNA]</scope>
    <source>
        <strain evidence="9 10">AA1</strain>
    </source>
</reference>
<accession>A0A1G5ICM9</accession>
<evidence type="ECO:0000256" key="5">
    <source>
        <dbReference type="ARBA" id="ARBA00022989"/>
    </source>
</evidence>
<proteinExistence type="inferred from homology"/>
<evidence type="ECO:0000256" key="1">
    <source>
        <dbReference type="ARBA" id="ARBA00004141"/>
    </source>
</evidence>
<dbReference type="NCBIfam" id="TIGR03025">
    <property type="entry name" value="EPS_sugtrans"/>
    <property type="match status" value="1"/>
</dbReference>
<evidence type="ECO:0000259" key="8">
    <source>
        <dbReference type="Pfam" id="PF02397"/>
    </source>
</evidence>
<dbReference type="PANTHER" id="PTHR30576:SF10">
    <property type="entry name" value="SLL5057 PROTEIN"/>
    <property type="match status" value="1"/>
</dbReference>
<sequence>MLKEKNRVIVRFHLFIDVLITMVAFVGAYGIKKYLLPGGAGGLSTAPNYYTLLFMVTVIWGLTFQAFNLYEPYRKRSLMQVLVNATQAVCFCLLVFGSLLYALKNHDVSRGMILIFGGLNMVMLCISKAMIYLVLVRIRKRGYNTRNILVVGSLERAKDILKKIEKQKGTGYTIQGCLDTDPVRIGQEVIPGVTVIDNVEKLSDILKETVVDELIFAMPMKLIPEAATYLTLAEKMGVSVRIVPDWQIHNLVYKPGNASVSFETFLQIPTMKMHMISSDAVGLMLKNVYDYVFSCVMLVLSLPFFLVVAVAIKIISPGPVFYKQKRMGVNGRLFDIYKFRTMLVGAEKMLDALKEANEADGPVFKIRKDPRVIPYAGTFLRKTSLDELPQLINVVRGEMSLIGPRPPIPSEVSEYELWQRRRLSMKPGMTCIWQVTPNRNDVSFDGWMKMDLEYIDNWSLGLDARIFLSTIRAVVTGSGR</sequence>
<dbReference type="AlphaFoldDB" id="A0A1G5ICM9"/>
<evidence type="ECO:0000313" key="10">
    <source>
        <dbReference type="Proteomes" id="UP000198870"/>
    </source>
</evidence>
<evidence type="ECO:0000256" key="6">
    <source>
        <dbReference type="ARBA" id="ARBA00023136"/>
    </source>
</evidence>
<dbReference type="RefSeq" id="WP_092213645.1">
    <property type="nucleotide sequence ID" value="NZ_FMUX01000019.1"/>
</dbReference>
<dbReference type="Pfam" id="PF02397">
    <property type="entry name" value="Bac_transf"/>
    <property type="match status" value="1"/>
</dbReference>
<dbReference type="GO" id="GO:0016780">
    <property type="term" value="F:phosphotransferase activity, for other substituted phosphate groups"/>
    <property type="evidence" value="ECO:0007669"/>
    <property type="project" value="TreeGrafter"/>
</dbReference>
<comment type="similarity">
    <text evidence="2">Belongs to the bacterial sugar transferase family.</text>
</comment>
<dbReference type="STRING" id="419481.SAMN05216233_11916"/>
<dbReference type="InterPro" id="IPR017475">
    <property type="entry name" value="EPS_sugar_tfrase"/>
</dbReference>
<keyword evidence="5 7" id="KW-1133">Transmembrane helix</keyword>
<keyword evidence="3 9" id="KW-0808">Transferase</keyword>
<dbReference type="OrthoDB" id="9808602at2"/>
<evidence type="ECO:0000256" key="2">
    <source>
        <dbReference type="ARBA" id="ARBA00006464"/>
    </source>
</evidence>
<feature type="transmembrane region" description="Helical" evidence="7">
    <location>
        <begin position="82"/>
        <end position="101"/>
    </location>
</feature>
<dbReference type="PANTHER" id="PTHR30576">
    <property type="entry name" value="COLANIC BIOSYNTHESIS UDP-GLUCOSE LIPID CARRIER TRANSFERASE"/>
    <property type="match status" value="1"/>
</dbReference>
<dbReference type="Pfam" id="PF13727">
    <property type="entry name" value="CoA_binding_3"/>
    <property type="match status" value="1"/>
</dbReference>
<feature type="domain" description="Bacterial sugar transferase" evidence="8">
    <location>
        <begin position="286"/>
        <end position="475"/>
    </location>
</feature>
<protein>
    <submittedName>
        <fullName evidence="9">Exopolysaccharide biosynthesis polyprenyl glycosylphosphotransferase</fullName>
    </submittedName>
</protein>
<evidence type="ECO:0000313" key="9">
    <source>
        <dbReference type="EMBL" id="SCY73754.1"/>
    </source>
</evidence>
<feature type="transmembrane region" description="Helical" evidence="7">
    <location>
        <begin position="12"/>
        <end position="31"/>
    </location>
</feature>